<organism evidence="3 4">
    <name type="scientific">Geobacter argillaceus</name>
    <dbReference type="NCBI Taxonomy" id="345631"/>
    <lineage>
        <taxon>Bacteria</taxon>
        <taxon>Pseudomonadati</taxon>
        <taxon>Thermodesulfobacteriota</taxon>
        <taxon>Desulfuromonadia</taxon>
        <taxon>Geobacterales</taxon>
        <taxon>Geobacteraceae</taxon>
        <taxon>Geobacter</taxon>
    </lineage>
</organism>
<proteinExistence type="predicted"/>
<gene>
    <name evidence="3" type="ORF">JN12_02425</name>
</gene>
<dbReference type="InterPro" id="IPR028976">
    <property type="entry name" value="CheC-like_sf"/>
</dbReference>
<dbReference type="GO" id="GO:0006935">
    <property type="term" value="P:chemotaxis"/>
    <property type="evidence" value="ECO:0007669"/>
    <property type="project" value="UniProtKB-KW"/>
</dbReference>
<dbReference type="InterPro" id="IPR037257">
    <property type="entry name" value="T2SS_E_N_sf"/>
</dbReference>
<keyword evidence="4" id="KW-1185">Reference proteome</keyword>
<dbReference type="SUPFAM" id="SSF103039">
    <property type="entry name" value="CheC-like"/>
    <property type="match status" value="1"/>
</dbReference>
<evidence type="ECO:0000313" key="4">
    <source>
        <dbReference type="Proteomes" id="UP000319449"/>
    </source>
</evidence>
<dbReference type="OrthoDB" id="5614404at2"/>
<keyword evidence="1" id="KW-0145">Chemotaxis</keyword>
<dbReference type="AlphaFoldDB" id="A0A562VLJ0"/>
<dbReference type="Gene3D" id="3.40.1550.10">
    <property type="entry name" value="CheC-like"/>
    <property type="match status" value="1"/>
</dbReference>
<dbReference type="SUPFAM" id="SSF160246">
    <property type="entry name" value="EspE N-terminal domain-like"/>
    <property type="match status" value="2"/>
</dbReference>
<feature type="domain" description="Chemotaxis phosphatase CheX-like" evidence="2">
    <location>
        <begin position="175"/>
        <end position="257"/>
    </location>
</feature>
<evidence type="ECO:0000313" key="3">
    <source>
        <dbReference type="EMBL" id="TWJ18789.1"/>
    </source>
</evidence>
<name>A0A562VLJ0_9BACT</name>
<comment type="caution">
    <text evidence="3">The sequence shown here is derived from an EMBL/GenBank/DDBJ whole genome shotgun (WGS) entry which is preliminary data.</text>
</comment>
<protein>
    <submittedName>
        <fullName evidence="3">CheY-specific phosphatase CheX</fullName>
    </submittedName>
</protein>
<dbReference type="Pfam" id="PF13690">
    <property type="entry name" value="CheX"/>
    <property type="match status" value="1"/>
</dbReference>
<evidence type="ECO:0000259" key="2">
    <source>
        <dbReference type="Pfam" id="PF13690"/>
    </source>
</evidence>
<sequence>MAVMFFGQYLVEKGLVTREVLLQAIELQESVNLSVGAVAVSMGFLTETDVERINQAQRTEDLRFGDMAAKLGLLNQDQFQQVLTKQKNNHLYIGEALVKVGGLTSDDLPLYLEEFKQNQAQYVTDRVIIPEGVANAQIWEVFADLTYKMLTRVARLTFHSEPARVATALPPFSTIAAMDFTGDVSGTYLFAVQDGARKRIASAILNQENVDLEEEEVLDDTVMEFVNVVCGNIAAKVAQLGSSFEIEPPELLDGSSGLPVSPDRTGILFPISLSDGEQASMAIFIK</sequence>
<evidence type="ECO:0000256" key="1">
    <source>
        <dbReference type="ARBA" id="ARBA00022500"/>
    </source>
</evidence>
<reference evidence="3 4" key="1">
    <citation type="submission" date="2019-07" db="EMBL/GenBank/DDBJ databases">
        <title>Genomic Encyclopedia of Archaeal and Bacterial Type Strains, Phase II (KMG-II): from individual species to whole genera.</title>
        <authorList>
            <person name="Goeker M."/>
        </authorList>
    </citation>
    <scope>NUCLEOTIDE SEQUENCE [LARGE SCALE GENOMIC DNA]</scope>
    <source>
        <strain evidence="3 4">ATCC BAA-1139</strain>
    </source>
</reference>
<dbReference type="Proteomes" id="UP000319449">
    <property type="component" value="Unassembled WGS sequence"/>
</dbReference>
<dbReference type="EMBL" id="VLLN01000014">
    <property type="protein sequence ID" value="TWJ18789.1"/>
    <property type="molecule type" value="Genomic_DNA"/>
</dbReference>
<accession>A0A562VLJ0</accession>
<dbReference type="InterPro" id="IPR028051">
    <property type="entry name" value="CheX-like_dom"/>
</dbReference>
<dbReference type="RefSeq" id="WP_145023094.1">
    <property type="nucleotide sequence ID" value="NZ_VLLN01000014.1"/>
</dbReference>